<gene>
    <name evidence="2" type="ORF">EJN92_07270</name>
</gene>
<keyword evidence="3" id="KW-1185">Reference proteome</keyword>
<proteinExistence type="predicted"/>
<evidence type="ECO:0000256" key="1">
    <source>
        <dbReference type="SAM" id="Phobius"/>
    </source>
</evidence>
<reference evidence="2 3" key="1">
    <citation type="journal article" date="2011" name="Int. J. Syst. Evol. Microbiol.">
        <title>Description of Undibacterium oligocarboniphilum sp. nov., isolated from purified water, and Undibacterium pigrum strain CCUG 49012 as the type strain of Undibacterium parvum sp. nov., and emended descriptions of the genus Undibacterium and the species Undibacterium pigrum.</title>
        <authorList>
            <person name="Eder W."/>
            <person name="Wanner G."/>
            <person name="Ludwig W."/>
            <person name="Busse H.J."/>
            <person name="Ziemke-Kageler F."/>
            <person name="Lang E."/>
        </authorList>
    </citation>
    <scope>NUCLEOTIDE SEQUENCE [LARGE SCALE GENOMIC DNA]</scope>
    <source>
        <strain evidence="2 3">DSM 23061</strain>
    </source>
</reference>
<keyword evidence="1" id="KW-0812">Transmembrane</keyword>
<dbReference type="OrthoDB" id="27171at2"/>
<feature type="transmembrane region" description="Helical" evidence="1">
    <location>
        <begin position="41"/>
        <end position="63"/>
    </location>
</feature>
<feature type="transmembrane region" description="Helical" evidence="1">
    <location>
        <begin position="196"/>
        <end position="219"/>
    </location>
</feature>
<feature type="transmembrane region" description="Helical" evidence="1">
    <location>
        <begin position="225"/>
        <end position="245"/>
    </location>
</feature>
<sequence length="246" mass="26630">MPTAPNVATKLAPDAAPLCGFQAAALGQQKRAFWMRQLHQWHWISSALCLMAMLMFALSGITLNHSAQIEGHPVLTHTEAQLPDSLLKLLQARQARVADAAGMPASATSAATVESVALPSAVAHWLEATLAVSVAQRALEWSPQEVVVALPRPGGDAWLRIELDSGAIEYEKTERGWIAYLNDLHKGRNTGVAWSWFIDAFAVACLIFCLTGLLLLQVHAANRRATWPVVVLGLLLPALLAIVFIH</sequence>
<accession>A0A3S9HI85</accession>
<dbReference type="PANTHER" id="PTHR40115">
    <property type="entry name" value="INNER MEMBRANE PROTEIN WITH PEPSY TM HELIX"/>
    <property type="match status" value="1"/>
</dbReference>
<dbReference type="Pfam" id="PF16357">
    <property type="entry name" value="PepSY_TM_like_2"/>
    <property type="match status" value="1"/>
</dbReference>
<dbReference type="PANTHER" id="PTHR40115:SF1">
    <property type="entry name" value="INNER MEMBRANE PROTEIN WITH PEPSY TM HELIX"/>
    <property type="match status" value="1"/>
</dbReference>
<keyword evidence="1" id="KW-0472">Membrane</keyword>
<name>A0A3S9HI85_9BURK</name>
<keyword evidence="1" id="KW-1133">Transmembrane helix</keyword>
<dbReference type="Proteomes" id="UP000275663">
    <property type="component" value="Chromosome"/>
</dbReference>
<evidence type="ECO:0000313" key="3">
    <source>
        <dbReference type="Proteomes" id="UP000275663"/>
    </source>
</evidence>
<dbReference type="InterPro" id="IPR032307">
    <property type="entry name" value="PepSY_TM-like_2"/>
</dbReference>
<dbReference type="KEGG" id="upv:EJN92_07270"/>
<evidence type="ECO:0000313" key="2">
    <source>
        <dbReference type="EMBL" id="AZP11814.1"/>
    </source>
</evidence>
<dbReference type="EMBL" id="CP034464">
    <property type="protein sequence ID" value="AZP11814.1"/>
    <property type="molecule type" value="Genomic_DNA"/>
</dbReference>
<dbReference type="AlphaFoldDB" id="A0A3S9HI85"/>
<evidence type="ECO:0008006" key="4">
    <source>
        <dbReference type="Google" id="ProtNLM"/>
    </source>
</evidence>
<organism evidence="2 3">
    <name type="scientific">Undibacterium parvum</name>
    <dbReference type="NCBI Taxonomy" id="401471"/>
    <lineage>
        <taxon>Bacteria</taxon>
        <taxon>Pseudomonadati</taxon>
        <taxon>Pseudomonadota</taxon>
        <taxon>Betaproteobacteria</taxon>
        <taxon>Burkholderiales</taxon>
        <taxon>Oxalobacteraceae</taxon>
        <taxon>Undibacterium</taxon>
    </lineage>
</organism>
<protein>
    <recommendedName>
        <fullName evidence="4">Peptidase</fullName>
    </recommendedName>
</protein>